<sequence>MIIILKRRKEKMEIYLFEELEKIYYTLEKKNDYDKGILVGKLLLTPVAKSFIEELECQSSDSIHFWDFIDEIINECIRLVFSKKQ</sequence>
<comment type="caution">
    <text evidence="1">The sequence shown here is derived from an EMBL/GenBank/DDBJ whole genome shotgun (WGS) entry which is preliminary data.</text>
</comment>
<name>A0A1G2FGU5_9BACT</name>
<reference evidence="1 2" key="1">
    <citation type="journal article" date="2016" name="Nat. Commun.">
        <title>Thousands of microbial genomes shed light on interconnected biogeochemical processes in an aquifer system.</title>
        <authorList>
            <person name="Anantharaman K."/>
            <person name="Brown C.T."/>
            <person name="Hug L.A."/>
            <person name="Sharon I."/>
            <person name="Castelle C.J."/>
            <person name="Probst A.J."/>
            <person name="Thomas B.C."/>
            <person name="Singh A."/>
            <person name="Wilkins M.J."/>
            <person name="Karaoz U."/>
            <person name="Brodie E.L."/>
            <person name="Williams K.H."/>
            <person name="Hubbard S.S."/>
            <person name="Banfield J.F."/>
        </authorList>
    </citation>
    <scope>NUCLEOTIDE SEQUENCE [LARGE SCALE GENOMIC DNA]</scope>
</reference>
<protein>
    <submittedName>
        <fullName evidence="1">Uncharacterized protein</fullName>
    </submittedName>
</protein>
<accession>A0A1G2FGU5</accession>
<organism evidence="1 2">
    <name type="scientific">Candidatus Portnoybacteria bacterium RIFCSPHIGHO2_12_FULL_38_9</name>
    <dbReference type="NCBI Taxonomy" id="1801997"/>
    <lineage>
        <taxon>Bacteria</taxon>
        <taxon>Candidatus Portnoyibacteriota</taxon>
    </lineage>
</organism>
<dbReference type="Proteomes" id="UP000177061">
    <property type="component" value="Unassembled WGS sequence"/>
</dbReference>
<proteinExistence type="predicted"/>
<evidence type="ECO:0000313" key="2">
    <source>
        <dbReference type="Proteomes" id="UP000177061"/>
    </source>
</evidence>
<dbReference type="EMBL" id="MHNB01000013">
    <property type="protein sequence ID" value="OGZ37285.1"/>
    <property type="molecule type" value="Genomic_DNA"/>
</dbReference>
<dbReference type="AlphaFoldDB" id="A0A1G2FGU5"/>
<evidence type="ECO:0000313" key="1">
    <source>
        <dbReference type="EMBL" id="OGZ37285.1"/>
    </source>
</evidence>
<gene>
    <name evidence="1" type="ORF">A3J64_01485</name>
</gene>